<dbReference type="AlphaFoldDB" id="I0IGB4"/>
<sequence>MDSPLHDLLDIQRRLDSLRGSAFRGTARHDAATDRLRRRIVTLIAADPAGPHAGALGCALEMIGWMGPAAPVRAAG</sequence>
<proteinExistence type="predicted"/>
<protein>
    <submittedName>
        <fullName evidence="1">Uncharacterized protein</fullName>
    </submittedName>
</protein>
<reference evidence="1 2" key="1">
    <citation type="submission" date="2012-02" db="EMBL/GenBank/DDBJ databases">
        <title>Complete genome sequence of Phycisphaera mikurensis NBRC 102666.</title>
        <authorList>
            <person name="Ankai A."/>
            <person name="Hosoyama A."/>
            <person name="Terui Y."/>
            <person name="Sekine M."/>
            <person name="Fukai R."/>
            <person name="Kato Y."/>
            <person name="Nakamura S."/>
            <person name="Yamada-Narita S."/>
            <person name="Kawakoshi A."/>
            <person name="Fukunaga Y."/>
            <person name="Yamazaki S."/>
            <person name="Fujita N."/>
        </authorList>
    </citation>
    <scope>NUCLEOTIDE SEQUENCE [LARGE SCALE GENOMIC DNA]</scope>
    <source>
        <strain evidence="2">NBRC 102666 / KCTC 22515 / FYK2301M01</strain>
    </source>
</reference>
<dbReference type="KEGG" id="phm:PSMK_21430"/>
<keyword evidence="2" id="KW-1185">Reference proteome</keyword>
<name>I0IGB4_PHYMF</name>
<dbReference type="EMBL" id="AP012338">
    <property type="protein sequence ID" value="BAM04302.1"/>
    <property type="molecule type" value="Genomic_DNA"/>
</dbReference>
<accession>I0IGB4</accession>
<dbReference type="HOGENOM" id="CLU_2651295_0_0_0"/>
<dbReference type="RefSeq" id="WP_014437520.1">
    <property type="nucleotide sequence ID" value="NC_017080.1"/>
</dbReference>
<evidence type="ECO:0000313" key="1">
    <source>
        <dbReference type="EMBL" id="BAM04302.1"/>
    </source>
</evidence>
<gene>
    <name evidence="1" type="ordered locus">PSMK_21430</name>
</gene>
<dbReference type="Proteomes" id="UP000007881">
    <property type="component" value="Chromosome"/>
</dbReference>
<organism evidence="1 2">
    <name type="scientific">Phycisphaera mikurensis (strain NBRC 102666 / KCTC 22515 / FYK2301M01)</name>
    <dbReference type="NCBI Taxonomy" id="1142394"/>
    <lineage>
        <taxon>Bacteria</taxon>
        <taxon>Pseudomonadati</taxon>
        <taxon>Planctomycetota</taxon>
        <taxon>Phycisphaerae</taxon>
        <taxon>Phycisphaerales</taxon>
        <taxon>Phycisphaeraceae</taxon>
        <taxon>Phycisphaera</taxon>
    </lineage>
</organism>
<evidence type="ECO:0000313" key="2">
    <source>
        <dbReference type="Proteomes" id="UP000007881"/>
    </source>
</evidence>